<dbReference type="EMBL" id="CM045769">
    <property type="protein sequence ID" value="KAI7993976.1"/>
    <property type="molecule type" value="Genomic_DNA"/>
</dbReference>
<evidence type="ECO:0000313" key="2">
    <source>
        <dbReference type="Proteomes" id="UP001060215"/>
    </source>
</evidence>
<reference evidence="1 2" key="1">
    <citation type="journal article" date="2022" name="Plant J.">
        <title>Chromosome-level genome of Camellia lanceoleosa provides a valuable resource for understanding genome evolution and self-incompatibility.</title>
        <authorList>
            <person name="Gong W."/>
            <person name="Xiao S."/>
            <person name="Wang L."/>
            <person name="Liao Z."/>
            <person name="Chang Y."/>
            <person name="Mo W."/>
            <person name="Hu G."/>
            <person name="Li W."/>
            <person name="Zhao G."/>
            <person name="Zhu H."/>
            <person name="Hu X."/>
            <person name="Ji K."/>
            <person name="Xiang X."/>
            <person name="Song Q."/>
            <person name="Yuan D."/>
            <person name="Jin S."/>
            <person name="Zhang L."/>
        </authorList>
    </citation>
    <scope>NUCLEOTIDE SEQUENCE [LARGE SCALE GENOMIC DNA]</scope>
    <source>
        <strain evidence="1">SQ_2022a</strain>
    </source>
</reference>
<dbReference type="Proteomes" id="UP001060215">
    <property type="component" value="Chromosome 12"/>
</dbReference>
<name>A0ACC0G179_9ERIC</name>
<organism evidence="1 2">
    <name type="scientific">Camellia lanceoleosa</name>
    <dbReference type="NCBI Taxonomy" id="1840588"/>
    <lineage>
        <taxon>Eukaryota</taxon>
        <taxon>Viridiplantae</taxon>
        <taxon>Streptophyta</taxon>
        <taxon>Embryophyta</taxon>
        <taxon>Tracheophyta</taxon>
        <taxon>Spermatophyta</taxon>
        <taxon>Magnoliopsida</taxon>
        <taxon>eudicotyledons</taxon>
        <taxon>Gunneridae</taxon>
        <taxon>Pentapetalae</taxon>
        <taxon>asterids</taxon>
        <taxon>Ericales</taxon>
        <taxon>Theaceae</taxon>
        <taxon>Camellia</taxon>
    </lineage>
</organism>
<accession>A0ACC0G179</accession>
<protein>
    <submittedName>
        <fullName evidence="1">Sulfoquinovosyl transferase SQD2</fullName>
    </submittedName>
</protein>
<gene>
    <name evidence="1" type="ORF">LOK49_LG11G00826</name>
</gene>
<keyword evidence="2" id="KW-1185">Reference proteome</keyword>
<sequence length="337" mass="37572">MVYDGKSSEDSNFSEEDRVVSLFHASSRRRQVGEGSSSMGMRVASVQLTGDVLSPTYAIILQFFTRRNRSGRANDGANSLKDHSTLLQFFIRRCSYLSPSSSFTPIDTPPSQKSGYAAAAHHHRRCSRTWLPSNSHAQGWILEMAKGLILKNVQDQSFGNNASSILDLLTFHGRLRNGFKLNNLKFWRLKCCQKPNQEGGCSEDGDEPPNGSFPILLRNAIRLKSLRKTQVSVCVVGKLAALAKELEAARVTAGNKIRLWNKGVDSESFHPKYRSQEMRIRLSNGEPERPLIVHVGRLGVEKSLDLLKSVMDQIPEARIAFIGDGPYSKNHGQNLFI</sequence>
<comment type="caution">
    <text evidence="1">The sequence shown here is derived from an EMBL/GenBank/DDBJ whole genome shotgun (WGS) entry which is preliminary data.</text>
</comment>
<proteinExistence type="predicted"/>
<evidence type="ECO:0000313" key="1">
    <source>
        <dbReference type="EMBL" id="KAI7993976.1"/>
    </source>
</evidence>
<keyword evidence="1" id="KW-0808">Transferase</keyword>